<evidence type="ECO:0000313" key="4">
    <source>
        <dbReference type="Proteomes" id="UP001159428"/>
    </source>
</evidence>
<evidence type="ECO:0008006" key="5">
    <source>
        <dbReference type="Google" id="ProtNLM"/>
    </source>
</evidence>
<dbReference type="GO" id="GO:0000149">
    <property type="term" value="F:SNARE binding"/>
    <property type="evidence" value="ECO:0007669"/>
    <property type="project" value="TreeGrafter"/>
</dbReference>
<feature type="compositionally biased region" description="Basic and acidic residues" evidence="2">
    <location>
        <begin position="553"/>
        <end position="567"/>
    </location>
</feature>
<dbReference type="GO" id="GO:0005768">
    <property type="term" value="C:endosome"/>
    <property type="evidence" value="ECO:0007669"/>
    <property type="project" value="TreeGrafter"/>
</dbReference>
<dbReference type="Proteomes" id="UP001159428">
    <property type="component" value="Unassembled WGS sequence"/>
</dbReference>
<feature type="compositionally biased region" description="Polar residues" evidence="2">
    <location>
        <begin position="678"/>
        <end position="700"/>
    </location>
</feature>
<dbReference type="GO" id="GO:0000323">
    <property type="term" value="C:lytic vacuole"/>
    <property type="evidence" value="ECO:0007669"/>
    <property type="project" value="TreeGrafter"/>
</dbReference>
<accession>A0AAU9XKC6</accession>
<sequence>MASKESLGRVRHFDLSSKQLRLRHLRSISVRKIIPKFSIFGDDLLDCLLETYFTLHSVEGNQKAIYTSEKIKYSLNPTWASFEPSSWKDQQSSAVSSVIVRVWGGQKDTFQLIIEWKVHLPSLQYLGEQVKSSKYGQNTVIFGLIDGYYSVPNCLPKEETAGCGEIVAVKRKDVIRVDVDQVQMSCKLSSIQRLQTVQKAILQSQLSVRDVRQAILCKVESDIKSTSQLSEEEMLKLKIKLLREECLLKQKLLLKEGAEEKSVSEKLKEREMNLRRNREKLDSNKVCLREHKQAHVEKREAFDKVTAQMNMRRRQLISELITIYPIVELKKSKEFLISGVRLPNCESDEFQAMDDETLSVALGYTCHLVCMIAQFLDLPLRYPMNSRGSRSTIMDFAIEKVAEKERQFPLYNKGKEKIQFYYGTFLLNKNIAQLRQFNGLGTPNLRNTLPNLKDLLETKFQTSEKSAPLTIIRKSPLKHSHKRSSTSGSGESGESSPSNPKLEDVLLRTMSASRSEAKSVMPEALSAAQVNLVPNAETNVTKRDDPNPPTQHDSVDSLEKPVSDDRGKVATASLTDSSLLHIPAQGTSHLKFLEQQRSKKTTKLEDTKNTKTKSPRTLSLKGHRPSNAEKRKLVKNNSMDTGIVNKGVASKLADGTVNNLISSAGKRDISGRQHSESSRQVGSSAPNGEPSTVKGDTSSGKADVLNKPSESDKPLFRNDELRAKRNYLFDVEGSLNFDSFCENGDIDLR</sequence>
<keyword evidence="4" id="KW-1185">Reference proteome</keyword>
<evidence type="ECO:0000313" key="3">
    <source>
        <dbReference type="EMBL" id="CAH3149463.1"/>
    </source>
</evidence>
<feature type="region of interest" description="Disordered" evidence="2">
    <location>
        <begin position="537"/>
        <end position="567"/>
    </location>
</feature>
<comment type="caution">
    <text evidence="3">The sequence shown here is derived from an EMBL/GenBank/DDBJ whole genome shotgun (WGS) entry which is preliminary data.</text>
</comment>
<keyword evidence="1" id="KW-0175">Coiled coil</keyword>
<feature type="region of interest" description="Disordered" evidence="2">
    <location>
        <begin position="664"/>
        <end position="717"/>
    </location>
</feature>
<evidence type="ECO:0000256" key="1">
    <source>
        <dbReference type="ARBA" id="ARBA00023054"/>
    </source>
</evidence>
<dbReference type="PANTHER" id="PTHR15157">
    <property type="entry name" value="UV RADIATION RESISTANCE-ASSOCIATED GENE PROTEIN"/>
    <property type="match status" value="1"/>
</dbReference>
<dbReference type="PANTHER" id="PTHR15157:SF5">
    <property type="entry name" value="UV RADIATION RESISTANCE-ASSOCIATED GENE PROTEIN"/>
    <property type="match status" value="1"/>
</dbReference>
<name>A0AAU9XKC6_9CNID</name>
<dbReference type="EMBL" id="CALNXJ010000046">
    <property type="protein sequence ID" value="CAH3149463.1"/>
    <property type="molecule type" value="Genomic_DNA"/>
</dbReference>
<evidence type="ECO:0000256" key="2">
    <source>
        <dbReference type="SAM" id="MobiDB-lite"/>
    </source>
</evidence>
<protein>
    <recommendedName>
        <fullName evidence="5">UV radiation resistance-associated gene protein</fullName>
    </recommendedName>
</protein>
<feature type="compositionally biased region" description="Basic and acidic residues" evidence="2">
    <location>
        <begin position="595"/>
        <end position="609"/>
    </location>
</feature>
<feature type="compositionally biased region" description="Basic and acidic residues" evidence="2">
    <location>
        <begin position="665"/>
        <end position="677"/>
    </location>
</feature>
<dbReference type="AlphaFoldDB" id="A0AAU9XKC6"/>
<organism evidence="3 4">
    <name type="scientific">Pocillopora meandrina</name>
    <dbReference type="NCBI Taxonomy" id="46732"/>
    <lineage>
        <taxon>Eukaryota</taxon>
        <taxon>Metazoa</taxon>
        <taxon>Cnidaria</taxon>
        <taxon>Anthozoa</taxon>
        <taxon>Hexacorallia</taxon>
        <taxon>Scleractinia</taxon>
        <taxon>Astrocoeniina</taxon>
        <taxon>Pocilloporidae</taxon>
        <taxon>Pocillopora</taxon>
    </lineage>
</organism>
<dbReference type="GO" id="GO:0035493">
    <property type="term" value="P:SNARE complex assembly"/>
    <property type="evidence" value="ECO:0007669"/>
    <property type="project" value="TreeGrafter"/>
</dbReference>
<feature type="region of interest" description="Disordered" evidence="2">
    <location>
        <begin position="595"/>
        <end position="639"/>
    </location>
</feature>
<feature type="region of interest" description="Disordered" evidence="2">
    <location>
        <begin position="467"/>
        <end position="501"/>
    </location>
</feature>
<feature type="compositionally biased region" description="Low complexity" evidence="2">
    <location>
        <begin position="485"/>
        <end position="498"/>
    </location>
</feature>
<feature type="compositionally biased region" description="Basic residues" evidence="2">
    <location>
        <begin position="475"/>
        <end position="484"/>
    </location>
</feature>
<reference evidence="3 4" key="1">
    <citation type="submission" date="2022-05" db="EMBL/GenBank/DDBJ databases">
        <authorList>
            <consortium name="Genoscope - CEA"/>
            <person name="William W."/>
        </authorList>
    </citation>
    <scope>NUCLEOTIDE SEQUENCE [LARGE SCALE GENOMIC DNA]</scope>
</reference>
<proteinExistence type="predicted"/>
<gene>
    <name evidence="3" type="ORF">PMEA_00024617</name>
</gene>